<proteinExistence type="predicted"/>
<evidence type="ECO:0000256" key="1">
    <source>
        <dbReference type="SAM" id="Phobius"/>
    </source>
</evidence>
<feature type="transmembrane region" description="Helical" evidence="1">
    <location>
        <begin position="204"/>
        <end position="223"/>
    </location>
</feature>
<dbReference type="InterPro" id="IPR012666">
    <property type="entry name" value="CbtA_put"/>
</dbReference>
<organism evidence="2 3">
    <name type="scientific">Halopelagius fulvigenes</name>
    <dbReference type="NCBI Taxonomy" id="1198324"/>
    <lineage>
        <taxon>Archaea</taxon>
        <taxon>Methanobacteriati</taxon>
        <taxon>Methanobacteriota</taxon>
        <taxon>Stenosarchaea group</taxon>
        <taxon>Halobacteria</taxon>
        <taxon>Halobacteriales</taxon>
        <taxon>Haloferacaceae</taxon>
    </lineage>
</organism>
<gene>
    <name evidence="2" type="ORF">ACFQEV_07910</name>
</gene>
<dbReference type="Pfam" id="PF09490">
    <property type="entry name" value="CbtA"/>
    <property type="match status" value="1"/>
</dbReference>
<dbReference type="EMBL" id="JBHSXH010000009">
    <property type="protein sequence ID" value="MFC6824917.1"/>
    <property type="molecule type" value="Genomic_DNA"/>
</dbReference>
<dbReference type="AlphaFoldDB" id="A0ABD5TWB8"/>
<dbReference type="Proteomes" id="UP001596408">
    <property type="component" value="Unassembled WGS sequence"/>
</dbReference>
<evidence type="ECO:0000313" key="3">
    <source>
        <dbReference type="Proteomes" id="UP001596408"/>
    </source>
</evidence>
<keyword evidence="1" id="KW-0472">Membrane</keyword>
<feature type="transmembrane region" description="Helical" evidence="1">
    <location>
        <begin position="173"/>
        <end position="192"/>
    </location>
</feature>
<name>A0ABD5TWB8_9EURY</name>
<dbReference type="RefSeq" id="WP_379694478.1">
    <property type="nucleotide sequence ID" value="NZ_JBHSXH010000009.1"/>
</dbReference>
<feature type="transmembrane region" description="Helical" evidence="1">
    <location>
        <begin position="75"/>
        <end position="93"/>
    </location>
</feature>
<accession>A0ABD5TWB8</accession>
<comment type="caution">
    <text evidence="2">The sequence shown here is derived from an EMBL/GenBank/DDBJ whole genome shotgun (WGS) entry which is preliminary data.</text>
</comment>
<evidence type="ECO:0000313" key="2">
    <source>
        <dbReference type="EMBL" id="MFC6824917.1"/>
    </source>
</evidence>
<reference evidence="2 3" key="1">
    <citation type="journal article" date="2019" name="Int. J. Syst. Evol. Microbiol.">
        <title>The Global Catalogue of Microorganisms (GCM) 10K type strain sequencing project: providing services to taxonomists for standard genome sequencing and annotation.</title>
        <authorList>
            <consortium name="The Broad Institute Genomics Platform"/>
            <consortium name="The Broad Institute Genome Sequencing Center for Infectious Disease"/>
            <person name="Wu L."/>
            <person name="Ma J."/>
        </authorList>
    </citation>
    <scope>NUCLEOTIDE SEQUENCE [LARGE SCALE GENOMIC DNA]</scope>
    <source>
        <strain evidence="2 3">YIM 94188</strain>
    </source>
</reference>
<feature type="transmembrane region" description="Helical" evidence="1">
    <location>
        <begin position="105"/>
        <end position="124"/>
    </location>
</feature>
<protein>
    <submittedName>
        <fullName evidence="2">CbtA family protein</fullName>
    </submittedName>
</protein>
<feature type="transmembrane region" description="Helical" evidence="1">
    <location>
        <begin position="140"/>
        <end position="161"/>
    </location>
</feature>
<keyword evidence="1" id="KW-0812">Transmembrane</keyword>
<keyword evidence="3" id="KW-1185">Reference proteome</keyword>
<sequence length="254" mass="25600">MLFTYVKRGVKAGIVAGLVFGLLVALVGNPFIALADEFGGDGHHAGGHHHEAGDAHHDSAVSTAVTNGVSVVSGVLWGVLLGGVVFGVAYYLLEPAIPGTGGTKSYLVAAAGFVTVSGAPWLVLPPQVGGEQALPTDTRILLYGGMMVAGGLVCLLSGFAYDRLRGAHGRVTAAIAAVLPFALLAVPVALAPANPAESPLPAELATGLTGMVVFGQAVLWLVLAGTHARLRLRSADGRTAEGATPRTDATVGAD</sequence>
<keyword evidence="1" id="KW-1133">Transmembrane helix</keyword>